<dbReference type="RefSeq" id="WP_058355600.1">
    <property type="nucleotide sequence ID" value="NZ_CABKVG010000007.1"/>
</dbReference>
<gene>
    <name evidence="2" type="ORF">LVJ82_02040</name>
</gene>
<accession>A0ABY4E2N4</accession>
<evidence type="ECO:0000313" key="2">
    <source>
        <dbReference type="EMBL" id="UOO89792.1"/>
    </source>
</evidence>
<protein>
    <submittedName>
        <fullName evidence="2">Uncharacterized protein</fullName>
    </submittedName>
</protein>
<evidence type="ECO:0000313" key="3">
    <source>
        <dbReference type="Proteomes" id="UP000832011"/>
    </source>
</evidence>
<keyword evidence="3" id="KW-1185">Reference proteome</keyword>
<feature type="transmembrane region" description="Helical" evidence="1">
    <location>
        <begin position="6"/>
        <end position="30"/>
    </location>
</feature>
<reference evidence="2 3" key="1">
    <citation type="journal article" date="2022" name="Res Sq">
        <title>Evolution of multicellular longitudinally dividing oral cavity symbionts (Neisseriaceae).</title>
        <authorList>
            <person name="Nyongesa S."/>
            <person name="Weber P."/>
            <person name="Bernet E."/>
            <person name="Pullido F."/>
            <person name="Nieckarz M."/>
            <person name="Delaby M."/>
            <person name="Nieves C."/>
            <person name="Viehboeck T."/>
            <person name="Krause N."/>
            <person name="Rivera-Millot A."/>
            <person name="Nakamura A."/>
            <person name="Vischer N."/>
            <person name="VanNieuwenhze M."/>
            <person name="Brun Y."/>
            <person name="Cava F."/>
            <person name="Bulgheresi S."/>
            <person name="Veyrier F."/>
        </authorList>
    </citation>
    <scope>NUCLEOTIDE SEQUENCE [LARGE SCALE GENOMIC DNA]</scope>
    <source>
        <strain evidence="2 3">SN4</strain>
    </source>
</reference>
<keyword evidence="1" id="KW-1133">Transmembrane helix</keyword>
<organism evidence="2 3">
    <name type="scientific">Vitreoscilla massiliensis</name>
    <dbReference type="NCBI Taxonomy" id="1689272"/>
    <lineage>
        <taxon>Bacteria</taxon>
        <taxon>Pseudomonadati</taxon>
        <taxon>Pseudomonadota</taxon>
        <taxon>Betaproteobacteria</taxon>
        <taxon>Neisseriales</taxon>
        <taxon>Neisseriaceae</taxon>
        <taxon>Vitreoscilla</taxon>
    </lineage>
</organism>
<keyword evidence="1" id="KW-0812">Transmembrane</keyword>
<dbReference type="Proteomes" id="UP000832011">
    <property type="component" value="Chromosome"/>
</dbReference>
<evidence type="ECO:0000256" key="1">
    <source>
        <dbReference type="SAM" id="Phobius"/>
    </source>
</evidence>
<name>A0ABY4E2N4_9NEIS</name>
<proteinExistence type="predicted"/>
<dbReference type="EMBL" id="CP091511">
    <property type="protein sequence ID" value="UOO89792.1"/>
    <property type="molecule type" value="Genomic_DNA"/>
</dbReference>
<keyword evidence="1" id="KW-0472">Membrane</keyword>
<sequence>MTKGQNNYLISLIVIAVMVIIGMLGGYFYIQKHHSSWLVREEANVATASTPAAETAPLAASNTSDNINASETINHAPASTTEPIAQTTVQKTTFPLKPNPTAVLVGMCRMDMCPYAKVTDLQALGNTNDSTTVRAKILSGTSEHPGGDYPVGIPNNIAWDNSSDDAIVVCSFKNPTVTWHDQTTVLNFNEVASAWEMDANVYFAVCHNFYDGYAEGATKFYYFNS</sequence>